<dbReference type="InterPro" id="IPR009057">
    <property type="entry name" value="Homeodomain-like_sf"/>
</dbReference>
<dbReference type="SUPFAM" id="SSF46689">
    <property type="entry name" value="Homeodomain-like"/>
    <property type="match status" value="1"/>
</dbReference>
<dbReference type="AlphaFoldDB" id="A0A7Y9DKT6"/>
<proteinExistence type="predicted"/>
<evidence type="ECO:0000259" key="3">
    <source>
        <dbReference type="PROSITE" id="PS50977"/>
    </source>
</evidence>
<dbReference type="PRINTS" id="PR00455">
    <property type="entry name" value="HTHTETR"/>
</dbReference>
<accession>A0A7Y9DKT6</accession>
<feature type="domain" description="HTH tetR-type" evidence="3">
    <location>
        <begin position="6"/>
        <end position="66"/>
    </location>
</feature>
<protein>
    <submittedName>
        <fullName evidence="4">AcrR family transcriptional regulator</fullName>
    </submittedName>
</protein>
<name>A0A7Y9DKT6_9ACTN</name>
<organism evidence="4 5">
    <name type="scientific">Kineococcus aurantiacus</name>
    <dbReference type="NCBI Taxonomy" id="37633"/>
    <lineage>
        <taxon>Bacteria</taxon>
        <taxon>Bacillati</taxon>
        <taxon>Actinomycetota</taxon>
        <taxon>Actinomycetes</taxon>
        <taxon>Kineosporiales</taxon>
        <taxon>Kineosporiaceae</taxon>
        <taxon>Kineococcus</taxon>
    </lineage>
</organism>
<dbReference type="PROSITE" id="PS50977">
    <property type="entry name" value="HTH_TETR_2"/>
    <property type="match status" value="1"/>
</dbReference>
<sequence>MAGDAEATRGRLLEAATAEFSARGLAGARVDRIAAAAGSNKAQIYHYFGSKDGLFAAVFDRIVARTTSDVPIDVDDLPGYAGRLHDSYTARPEVQRIAAWHRLEQSGTGEEAGRRRVRSIEESNRAKVAAIAAAQADGRLPDRWSAAELLGLVLQVSTVWHTTVPELDDLTQGSPRHRRDVVVDAVRRLLAG</sequence>
<dbReference type="RefSeq" id="WP_179751362.1">
    <property type="nucleotide sequence ID" value="NZ_BAAAGN010000022.1"/>
</dbReference>
<dbReference type="PANTHER" id="PTHR30328:SF54">
    <property type="entry name" value="HTH-TYPE TRANSCRIPTIONAL REPRESSOR SCO4008"/>
    <property type="match status" value="1"/>
</dbReference>
<evidence type="ECO:0000256" key="1">
    <source>
        <dbReference type="ARBA" id="ARBA00023125"/>
    </source>
</evidence>
<evidence type="ECO:0000313" key="4">
    <source>
        <dbReference type="EMBL" id="NYD22411.1"/>
    </source>
</evidence>
<dbReference type="GO" id="GO:0003677">
    <property type="term" value="F:DNA binding"/>
    <property type="evidence" value="ECO:0007669"/>
    <property type="project" value="UniProtKB-UniRule"/>
</dbReference>
<dbReference type="Proteomes" id="UP000521922">
    <property type="component" value="Unassembled WGS sequence"/>
</dbReference>
<dbReference type="SUPFAM" id="SSF48498">
    <property type="entry name" value="Tetracyclin repressor-like, C-terminal domain"/>
    <property type="match status" value="1"/>
</dbReference>
<keyword evidence="5" id="KW-1185">Reference proteome</keyword>
<dbReference type="InterPro" id="IPR041467">
    <property type="entry name" value="Sco4008_C"/>
</dbReference>
<dbReference type="GO" id="GO:0006355">
    <property type="term" value="P:regulation of DNA-templated transcription"/>
    <property type="evidence" value="ECO:0007669"/>
    <property type="project" value="UniProtKB-ARBA"/>
</dbReference>
<feature type="DNA-binding region" description="H-T-H motif" evidence="2">
    <location>
        <begin position="29"/>
        <end position="48"/>
    </location>
</feature>
<dbReference type="Gene3D" id="1.10.357.10">
    <property type="entry name" value="Tetracycline Repressor, domain 2"/>
    <property type="match status" value="1"/>
</dbReference>
<keyword evidence="1 2" id="KW-0238">DNA-binding</keyword>
<dbReference type="Pfam" id="PF00440">
    <property type="entry name" value="TetR_N"/>
    <property type="match status" value="1"/>
</dbReference>
<dbReference type="EMBL" id="JACCBB010000001">
    <property type="protein sequence ID" value="NYD22411.1"/>
    <property type="molecule type" value="Genomic_DNA"/>
</dbReference>
<dbReference type="InterPro" id="IPR001647">
    <property type="entry name" value="HTH_TetR"/>
</dbReference>
<dbReference type="InterPro" id="IPR050109">
    <property type="entry name" value="HTH-type_TetR-like_transc_reg"/>
</dbReference>
<evidence type="ECO:0000313" key="5">
    <source>
        <dbReference type="Proteomes" id="UP000521922"/>
    </source>
</evidence>
<comment type="caution">
    <text evidence="4">The sequence shown here is derived from an EMBL/GenBank/DDBJ whole genome shotgun (WGS) entry which is preliminary data.</text>
</comment>
<reference evidence="4 5" key="1">
    <citation type="submission" date="2020-07" db="EMBL/GenBank/DDBJ databases">
        <title>Sequencing the genomes of 1000 actinobacteria strains.</title>
        <authorList>
            <person name="Klenk H.-P."/>
        </authorList>
    </citation>
    <scope>NUCLEOTIDE SEQUENCE [LARGE SCALE GENOMIC DNA]</scope>
    <source>
        <strain evidence="4 5">DSM 7487</strain>
    </source>
</reference>
<dbReference type="Pfam" id="PF17926">
    <property type="entry name" value="TetR_C_21"/>
    <property type="match status" value="1"/>
</dbReference>
<dbReference type="InterPro" id="IPR036271">
    <property type="entry name" value="Tet_transcr_reg_TetR-rel_C_sf"/>
</dbReference>
<gene>
    <name evidence="4" type="ORF">BJ968_001951</name>
</gene>
<evidence type="ECO:0000256" key="2">
    <source>
        <dbReference type="PROSITE-ProRule" id="PRU00335"/>
    </source>
</evidence>
<dbReference type="PANTHER" id="PTHR30328">
    <property type="entry name" value="TRANSCRIPTIONAL REPRESSOR"/>
    <property type="match status" value="1"/>
</dbReference>